<dbReference type="AlphaFoldDB" id="A0A3P1XH71"/>
<dbReference type="EMBL" id="RQYS01000077">
    <property type="protein sequence ID" value="RRD57566.1"/>
    <property type="molecule type" value="Genomic_DNA"/>
</dbReference>
<dbReference type="Proteomes" id="UP000278609">
    <property type="component" value="Unassembled WGS sequence"/>
</dbReference>
<name>A0A3P1XH71_TANFO</name>
<feature type="non-terminal residue" evidence="3">
    <location>
        <position position="1"/>
    </location>
</feature>
<accession>A0A3P1XH71</accession>
<proteinExistence type="predicted"/>
<evidence type="ECO:0000313" key="4">
    <source>
        <dbReference type="Proteomes" id="UP000278609"/>
    </source>
</evidence>
<evidence type="ECO:0000259" key="2">
    <source>
        <dbReference type="Pfam" id="PF13701"/>
    </source>
</evidence>
<dbReference type="Pfam" id="PF13701">
    <property type="entry name" value="DDE_Tnp_1_4"/>
    <property type="match status" value="1"/>
</dbReference>
<evidence type="ECO:0000313" key="3">
    <source>
        <dbReference type="EMBL" id="RRD57566.1"/>
    </source>
</evidence>
<keyword evidence="1" id="KW-0472">Membrane</keyword>
<protein>
    <submittedName>
        <fullName evidence="3">IS1380 family transposase</fullName>
    </submittedName>
</protein>
<feature type="domain" description="Transposase DDE" evidence="2">
    <location>
        <begin position="1"/>
        <end position="81"/>
    </location>
</feature>
<keyword evidence="1" id="KW-1133">Transmembrane helix</keyword>
<dbReference type="InterPro" id="IPR025668">
    <property type="entry name" value="Tnp_DDE_dom"/>
</dbReference>
<reference evidence="3 4" key="1">
    <citation type="submission" date="2018-11" db="EMBL/GenBank/DDBJ databases">
        <title>Genomes From Bacteria Associated with the Canine Oral Cavity: a Test Case for Automated Genome-Based Taxonomic Assignment.</title>
        <authorList>
            <person name="Coil D.A."/>
            <person name="Jospin G."/>
            <person name="Darling A.E."/>
            <person name="Wallis C."/>
            <person name="Davis I.J."/>
            <person name="Harris S."/>
            <person name="Eisen J.A."/>
            <person name="Holcombe L.J."/>
            <person name="O'Flynn C."/>
        </authorList>
    </citation>
    <scope>NUCLEOTIDE SEQUENCE [LARGE SCALE GENOMIC DNA]</scope>
    <source>
        <strain evidence="3 4">OH2617_COT-023</strain>
    </source>
</reference>
<comment type="caution">
    <text evidence="3">The sequence shown here is derived from an EMBL/GenBank/DDBJ whole genome shotgun (WGS) entry which is preliminary data.</text>
</comment>
<feature type="transmembrane region" description="Helical" evidence="1">
    <location>
        <begin position="26"/>
        <end position="45"/>
    </location>
</feature>
<dbReference type="RefSeq" id="WP_185711562.1">
    <property type="nucleotide sequence ID" value="NZ_RQYS01000077.1"/>
</dbReference>
<gene>
    <name evidence="3" type="ORF">EII40_12845</name>
</gene>
<evidence type="ECO:0000256" key="1">
    <source>
        <dbReference type="SAM" id="Phobius"/>
    </source>
</evidence>
<sequence length="106" mass="12494">ENRIKELKQDFGAESFNLKDFYATEAALIFSMTAYNLMSLFRLFVLQEKTQKTLSTLRYRTFAIGAYFERTGDTLKLKIALTKKRRKWFIGLWDFPINLNQKVPIA</sequence>
<organism evidence="3 4">
    <name type="scientific">Tannerella forsythia</name>
    <name type="common">Bacteroides forsythus</name>
    <dbReference type="NCBI Taxonomy" id="28112"/>
    <lineage>
        <taxon>Bacteria</taxon>
        <taxon>Pseudomonadati</taxon>
        <taxon>Bacteroidota</taxon>
        <taxon>Bacteroidia</taxon>
        <taxon>Bacteroidales</taxon>
        <taxon>Tannerellaceae</taxon>
        <taxon>Tannerella</taxon>
    </lineage>
</organism>
<keyword evidence="1" id="KW-0812">Transmembrane</keyword>